<reference evidence="1 2" key="1">
    <citation type="submission" date="2022-05" db="EMBL/GenBank/DDBJ databases">
        <authorList>
            <consortium name="Genoscope - CEA"/>
            <person name="William W."/>
        </authorList>
    </citation>
    <scope>NUCLEOTIDE SEQUENCE [LARGE SCALE GENOMIC DNA]</scope>
</reference>
<comment type="caution">
    <text evidence="1">The sequence shown here is derived from an EMBL/GenBank/DDBJ whole genome shotgun (WGS) entry which is preliminary data.</text>
</comment>
<gene>
    <name evidence="1" type="ORF">PMEA_00011904</name>
</gene>
<dbReference type="PANTHER" id="PTHR15453:SF8">
    <property type="entry name" value="TUMOR SUPPRESSOR CANDIDATE 2"/>
    <property type="match status" value="1"/>
</dbReference>
<evidence type="ECO:0000313" key="2">
    <source>
        <dbReference type="Proteomes" id="UP001159428"/>
    </source>
</evidence>
<dbReference type="PANTHER" id="PTHR15453">
    <property type="entry name" value="TUMOR SUPPRESSOR CANDIDATE 2"/>
    <property type="match status" value="1"/>
</dbReference>
<sequence>MGSVVSNMYGGLQYMMSCGGDNQTFPDNGRSSLAATPFVWKRTRYVFHCQSNRVFFLSHSSMYFDEDGDLAHEFYEEVKPNKKGKKYSMKKVTRRLLPQGLVDLPYPRLNVDFPVVMCEAY</sequence>
<dbReference type="Pfam" id="PF15000">
    <property type="entry name" value="TUSC2"/>
    <property type="match status" value="1"/>
</dbReference>
<dbReference type="GO" id="GO:0005739">
    <property type="term" value="C:mitochondrion"/>
    <property type="evidence" value="ECO:0007669"/>
    <property type="project" value="TreeGrafter"/>
</dbReference>
<protein>
    <recommendedName>
        <fullName evidence="3">Tumor suppressor candidate 2</fullName>
    </recommendedName>
</protein>
<dbReference type="AlphaFoldDB" id="A0AAU9WUS9"/>
<evidence type="ECO:0000313" key="1">
    <source>
        <dbReference type="EMBL" id="CAH3126072.1"/>
    </source>
</evidence>
<name>A0AAU9WUS9_9CNID</name>
<organism evidence="1 2">
    <name type="scientific">Pocillopora meandrina</name>
    <dbReference type="NCBI Taxonomy" id="46732"/>
    <lineage>
        <taxon>Eukaryota</taxon>
        <taxon>Metazoa</taxon>
        <taxon>Cnidaria</taxon>
        <taxon>Anthozoa</taxon>
        <taxon>Hexacorallia</taxon>
        <taxon>Scleractinia</taxon>
        <taxon>Astrocoeniina</taxon>
        <taxon>Pocilloporidae</taxon>
        <taxon>Pocillopora</taxon>
    </lineage>
</organism>
<dbReference type="InterPro" id="IPR029393">
    <property type="entry name" value="FUS1"/>
</dbReference>
<dbReference type="GO" id="GO:0051881">
    <property type="term" value="P:regulation of mitochondrial membrane potential"/>
    <property type="evidence" value="ECO:0007669"/>
    <property type="project" value="TreeGrafter"/>
</dbReference>
<keyword evidence="2" id="KW-1185">Reference proteome</keyword>
<dbReference type="Proteomes" id="UP001159428">
    <property type="component" value="Unassembled WGS sequence"/>
</dbReference>
<evidence type="ECO:0008006" key="3">
    <source>
        <dbReference type="Google" id="ProtNLM"/>
    </source>
</evidence>
<accession>A0AAU9WUS9</accession>
<dbReference type="EMBL" id="CALNXJ010000021">
    <property type="protein sequence ID" value="CAH3126072.1"/>
    <property type="molecule type" value="Genomic_DNA"/>
</dbReference>
<proteinExistence type="predicted"/>